<proteinExistence type="inferred from homology"/>
<dbReference type="PROSITE" id="PS00138">
    <property type="entry name" value="SUBTILASE_SER"/>
    <property type="match status" value="1"/>
</dbReference>
<dbReference type="InterPro" id="IPR015500">
    <property type="entry name" value="Peptidase_S8_subtilisin-rel"/>
</dbReference>
<dbReference type="InterPro" id="IPR008979">
    <property type="entry name" value="Galactose-bd-like_sf"/>
</dbReference>
<reference evidence="8" key="1">
    <citation type="submission" date="2017-05" db="EMBL/GenBank/DDBJ databases">
        <title>Complete and WGS of Bordetella genogroups.</title>
        <authorList>
            <person name="Spilker T."/>
            <person name="Lipuma J."/>
        </authorList>
    </citation>
    <scope>NUCLEOTIDE SEQUENCE [LARGE SCALE GENOMIC DNA]</scope>
    <source>
        <strain evidence="8">AU8856</strain>
    </source>
</reference>
<evidence type="ECO:0000256" key="3">
    <source>
        <dbReference type="ARBA" id="ARBA00022825"/>
    </source>
</evidence>
<dbReference type="GO" id="GO:0016020">
    <property type="term" value="C:membrane"/>
    <property type="evidence" value="ECO:0007669"/>
    <property type="project" value="TreeGrafter"/>
</dbReference>
<feature type="domain" description="P/Homo B" evidence="6">
    <location>
        <begin position="530"/>
        <end position="662"/>
    </location>
</feature>
<dbReference type="Pfam" id="PF01483">
    <property type="entry name" value="P_proprotein"/>
    <property type="match status" value="1"/>
</dbReference>
<evidence type="ECO:0000313" key="8">
    <source>
        <dbReference type="Proteomes" id="UP000215767"/>
    </source>
</evidence>
<organism evidence="7 8">
    <name type="scientific">Bordetella genomosp. 11</name>
    <dbReference type="NCBI Taxonomy" id="1416808"/>
    <lineage>
        <taxon>Bacteria</taxon>
        <taxon>Pseudomonadati</taxon>
        <taxon>Pseudomonadota</taxon>
        <taxon>Betaproteobacteria</taxon>
        <taxon>Burkholderiales</taxon>
        <taxon>Alcaligenaceae</taxon>
        <taxon>Bordetella</taxon>
    </lineage>
</organism>
<comment type="caution">
    <text evidence="4">Lacks conserved residue(s) required for the propagation of feature annotation.</text>
</comment>
<evidence type="ECO:0000256" key="4">
    <source>
        <dbReference type="PROSITE-ProRule" id="PRU01240"/>
    </source>
</evidence>
<keyword evidence="8" id="KW-1185">Reference proteome</keyword>
<evidence type="ECO:0000259" key="6">
    <source>
        <dbReference type="PROSITE" id="PS51829"/>
    </source>
</evidence>
<dbReference type="InterPro" id="IPR002884">
    <property type="entry name" value="P_dom"/>
</dbReference>
<comment type="caution">
    <text evidence="7">The sequence shown here is derived from an EMBL/GenBank/DDBJ whole genome shotgun (WGS) entry which is preliminary data.</text>
</comment>
<dbReference type="PROSITE" id="PS51829">
    <property type="entry name" value="P_HOMO_B"/>
    <property type="match status" value="1"/>
</dbReference>
<accession>A0A261V0I5</accession>
<gene>
    <name evidence="7" type="ORF">CAL28_05325</name>
</gene>
<evidence type="ECO:0000256" key="5">
    <source>
        <dbReference type="SAM" id="MobiDB-lite"/>
    </source>
</evidence>
<keyword evidence="3" id="KW-0720">Serine protease</keyword>
<keyword evidence="2" id="KW-0378">Hydrolase</keyword>
<evidence type="ECO:0000256" key="1">
    <source>
        <dbReference type="ARBA" id="ARBA00022670"/>
    </source>
</evidence>
<dbReference type="OrthoDB" id="1676884at2"/>
<protein>
    <recommendedName>
        <fullName evidence="6">P/Homo B domain-containing protein</fullName>
    </recommendedName>
</protein>
<dbReference type="Gene3D" id="2.60.120.260">
    <property type="entry name" value="Galactose-binding domain-like"/>
    <property type="match status" value="1"/>
</dbReference>
<name>A0A261V0I5_9BORD</name>
<dbReference type="Proteomes" id="UP000215767">
    <property type="component" value="Unassembled WGS sequence"/>
</dbReference>
<dbReference type="GO" id="GO:0005737">
    <property type="term" value="C:cytoplasm"/>
    <property type="evidence" value="ECO:0007669"/>
    <property type="project" value="UniProtKB-ARBA"/>
</dbReference>
<dbReference type="SUPFAM" id="SSF49785">
    <property type="entry name" value="Galactose-binding domain-like"/>
    <property type="match status" value="1"/>
</dbReference>
<dbReference type="Gene3D" id="3.40.50.200">
    <property type="entry name" value="Peptidase S8/S53 domain"/>
    <property type="match status" value="1"/>
</dbReference>
<dbReference type="GO" id="GO:0012505">
    <property type="term" value="C:endomembrane system"/>
    <property type="evidence" value="ECO:0007669"/>
    <property type="project" value="UniProtKB-ARBA"/>
</dbReference>
<sequence>MVARAAPTGIDTTMRPRAGVAGSRIGDIGSCCNNNVNGVDESLVRRAPGRLMQGSECRQTDTTGNRTSDPSSHAGYVVMITSSFPIAHAPRPPGSDTPSPHLPGSGPAAPQDGATGHAAGAAAAFERAVPNDPLYPFQWHLNNTGRRVFADTAPKAGVDLNLGTLHQEGITGKDVVVAIHEPGRIDPDHEDLAPNLLVRAPLDRTGLRDRDIAHATATAGIIGALEGNGKGGGSIAPEAKLLDMQAPGARDVPRPVLHNISGGNSPVIFAPYSASEYPDADLDGNTGELFIKSAGNEFESADKIGIGAETCRAATGGTGIGCLTATADTMNAMARVVTVGAVNADGIKSSYSNTGSALWVSGLGGEFGLEKALVAQSHAQSGTSSVDDTHLYAPAIVTTDASGLAQGLNRDEPGLPRYNALDSGSLSSVDASGDYTARANGTSAAAPTVTGVAALMLQANPALTWRDIKYILATTARKIDPDRPDIVRQGLVLDDGWVRNAAGRSFSNWYGFGLVDATAAVHAARRHTPLGPLRNTGWVAMSGDAVPIGACDAPGTGAPIAVKDDIKIETVQLRLRTTHKDPNRLHIALISPSGTRSIILPAGTLVMLAGDTFSIDLAASNAFLDESARGTWTLQVTDAASPASSADAPGTIVSWDLRVLGH</sequence>
<comment type="similarity">
    <text evidence="4">Belongs to the peptidase S8 family.</text>
</comment>
<feature type="region of interest" description="Disordered" evidence="5">
    <location>
        <begin position="49"/>
        <end position="73"/>
    </location>
</feature>
<dbReference type="InterPro" id="IPR000209">
    <property type="entry name" value="Peptidase_S8/S53_dom"/>
</dbReference>
<dbReference type="InterPro" id="IPR036852">
    <property type="entry name" value="Peptidase_S8/S53_dom_sf"/>
</dbReference>
<dbReference type="GO" id="GO:0016485">
    <property type="term" value="P:protein processing"/>
    <property type="evidence" value="ECO:0007669"/>
    <property type="project" value="TreeGrafter"/>
</dbReference>
<evidence type="ECO:0000256" key="2">
    <source>
        <dbReference type="ARBA" id="ARBA00022801"/>
    </source>
</evidence>
<dbReference type="PANTHER" id="PTHR42884">
    <property type="entry name" value="PROPROTEIN CONVERTASE SUBTILISIN/KEXIN-RELATED"/>
    <property type="match status" value="1"/>
</dbReference>
<feature type="compositionally biased region" description="Polar residues" evidence="5">
    <location>
        <begin position="56"/>
        <end position="71"/>
    </location>
</feature>
<dbReference type="SUPFAM" id="SSF52743">
    <property type="entry name" value="Subtilisin-like"/>
    <property type="match status" value="1"/>
</dbReference>
<feature type="region of interest" description="Disordered" evidence="5">
    <location>
        <begin position="86"/>
        <end position="121"/>
    </location>
</feature>
<dbReference type="Pfam" id="PF00082">
    <property type="entry name" value="Peptidase_S8"/>
    <property type="match status" value="1"/>
</dbReference>
<evidence type="ECO:0000313" key="7">
    <source>
        <dbReference type="EMBL" id="OZI67112.1"/>
    </source>
</evidence>
<dbReference type="PRINTS" id="PR00723">
    <property type="entry name" value="SUBTILISIN"/>
</dbReference>
<keyword evidence="1" id="KW-0645">Protease</keyword>
<dbReference type="EMBL" id="NEVS01000001">
    <property type="protein sequence ID" value="OZI67112.1"/>
    <property type="molecule type" value="Genomic_DNA"/>
</dbReference>
<dbReference type="PANTHER" id="PTHR42884:SF14">
    <property type="entry name" value="NEUROENDOCRINE CONVERTASE 1"/>
    <property type="match status" value="1"/>
</dbReference>
<dbReference type="InterPro" id="IPR023828">
    <property type="entry name" value="Peptidase_S8_Ser-AS"/>
</dbReference>
<dbReference type="PROSITE" id="PS51892">
    <property type="entry name" value="SUBTILASE"/>
    <property type="match status" value="1"/>
</dbReference>
<dbReference type="AlphaFoldDB" id="A0A261V0I5"/>
<dbReference type="GO" id="GO:0004252">
    <property type="term" value="F:serine-type endopeptidase activity"/>
    <property type="evidence" value="ECO:0007669"/>
    <property type="project" value="InterPro"/>
</dbReference>